<keyword evidence="3" id="KW-1185">Reference proteome</keyword>
<sequence length="122" mass="13480">MTSYTPPPHQHGSNYNIYTRMPEHGDAELGSTAGSSPSAKKLRSEHSFMDAFRERLNFRTRRESHTSTCDNEMLDEDLGHPPTCPGTPPGTYVGSLQSDSLLSSSFRSRSRSDVSSPPPIPR</sequence>
<reference evidence="4" key="1">
    <citation type="submission" date="2016-06" db="UniProtKB">
        <authorList>
            <consortium name="WormBaseParasite"/>
        </authorList>
    </citation>
    <scope>IDENTIFICATION</scope>
</reference>
<feature type="region of interest" description="Disordered" evidence="1">
    <location>
        <begin position="61"/>
        <end position="122"/>
    </location>
</feature>
<feature type="compositionally biased region" description="Low complexity" evidence="1">
    <location>
        <begin position="89"/>
        <end position="107"/>
    </location>
</feature>
<name>A0A183EUX5_9BILA</name>
<dbReference type="EMBL" id="UYRT01102412">
    <property type="protein sequence ID" value="VDN43296.1"/>
    <property type="molecule type" value="Genomic_DNA"/>
</dbReference>
<evidence type="ECO:0000313" key="2">
    <source>
        <dbReference type="EMBL" id="VDN43296.1"/>
    </source>
</evidence>
<evidence type="ECO:0000313" key="3">
    <source>
        <dbReference type="Proteomes" id="UP000271098"/>
    </source>
</evidence>
<evidence type="ECO:0000313" key="4">
    <source>
        <dbReference type="WBParaSite" id="GPUH_0002479601-mRNA-1"/>
    </source>
</evidence>
<dbReference type="AlphaFoldDB" id="A0A183EUX5"/>
<dbReference type="Proteomes" id="UP000271098">
    <property type="component" value="Unassembled WGS sequence"/>
</dbReference>
<reference evidence="2 3" key="2">
    <citation type="submission" date="2018-11" db="EMBL/GenBank/DDBJ databases">
        <authorList>
            <consortium name="Pathogen Informatics"/>
        </authorList>
    </citation>
    <scope>NUCLEOTIDE SEQUENCE [LARGE SCALE GENOMIC DNA]</scope>
</reference>
<dbReference type="WBParaSite" id="GPUH_0002479601-mRNA-1">
    <property type="protein sequence ID" value="GPUH_0002479601-mRNA-1"/>
    <property type="gene ID" value="GPUH_0002479601"/>
</dbReference>
<proteinExistence type="predicted"/>
<protein>
    <submittedName>
        <fullName evidence="2 4">Uncharacterized protein</fullName>
    </submittedName>
</protein>
<accession>A0A183EUX5</accession>
<organism evidence="4">
    <name type="scientific">Gongylonema pulchrum</name>
    <dbReference type="NCBI Taxonomy" id="637853"/>
    <lineage>
        <taxon>Eukaryota</taxon>
        <taxon>Metazoa</taxon>
        <taxon>Ecdysozoa</taxon>
        <taxon>Nematoda</taxon>
        <taxon>Chromadorea</taxon>
        <taxon>Rhabditida</taxon>
        <taxon>Spirurina</taxon>
        <taxon>Spiruromorpha</taxon>
        <taxon>Spiruroidea</taxon>
        <taxon>Gongylonematidae</taxon>
        <taxon>Gongylonema</taxon>
    </lineage>
</organism>
<feature type="region of interest" description="Disordered" evidence="1">
    <location>
        <begin position="1"/>
        <end position="45"/>
    </location>
</feature>
<dbReference type="OrthoDB" id="5847284at2759"/>
<gene>
    <name evidence="2" type="ORF">GPUH_LOCUS24766</name>
</gene>
<evidence type="ECO:0000256" key="1">
    <source>
        <dbReference type="SAM" id="MobiDB-lite"/>
    </source>
</evidence>